<dbReference type="RefSeq" id="WP_110985104.1">
    <property type="nucleotide sequence ID" value="NZ_CAWNWM010000003.1"/>
</dbReference>
<evidence type="ECO:0000313" key="2">
    <source>
        <dbReference type="EMBL" id="PZD74375.1"/>
    </source>
</evidence>
<evidence type="ECO:0000256" key="1">
    <source>
        <dbReference type="PROSITE-ProRule" id="PRU00339"/>
    </source>
</evidence>
<comment type="caution">
    <text evidence="2">The sequence shown here is derived from an EMBL/GenBank/DDBJ whole genome shotgun (WGS) entry which is preliminary data.</text>
</comment>
<dbReference type="InterPro" id="IPR011990">
    <property type="entry name" value="TPR-like_helical_dom_sf"/>
</dbReference>
<dbReference type="PROSITE" id="PS50005">
    <property type="entry name" value="TPR"/>
    <property type="match status" value="1"/>
</dbReference>
<keyword evidence="1" id="KW-0802">TPR repeat</keyword>
<feature type="repeat" description="TPR" evidence="1">
    <location>
        <begin position="26"/>
        <end position="59"/>
    </location>
</feature>
<sequence>MNSIFDQIPTHLDLPSEDQLPHSQAAEFYYRRGLRHEFLGLIQSAIEAYNFAILQDPTHANAYFSRGSLLKSSNICEALQDLAKASDLYFEQMNCENHRKAKLALETLRIANRLPKNTALQPLRIETAAIRVKPAAAG</sequence>
<accession>A0A2W1JTF7</accession>
<dbReference type="Proteomes" id="UP000248857">
    <property type="component" value="Unassembled WGS sequence"/>
</dbReference>
<name>A0A2W1JTF7_9CYAN</name>
<gene>
    <name evidence="2" type="ORF">C1752_01116</name>
</gene>
<dbReference type="EMBL" id="PQWO01000003">
    <property type="protein sequence ID" value="PZD74375.1"/>
    <property type="molecule type" value="Genomic_DNA"/>
</dbReference>
<reference evidence="2 3" key="1">
    <citation type="journal article" date="2018" name="Sci. Rep.">
        <title>A novel species of the marine cyanobacterium Acaryochloris with a unique pigment content and lifestyle.</title>
        <authorList>
            <person name="Partensky F."/>
            <person name="Six C."/>
            <person name="Ratin M."/>
            <person name="Garczarek L."/>
            <person name="Vaulot D."/>
            <person name="Probert I."/>
            <person name="Calteau A."/>
            <person name="Gourvil P."/>
            <person name="Marie D."/>
            <person name="Grebert T."/>
            <person name="Bouchier C."/>
            <person name="Le Panse S."/>
            <person name="Gachenot M."/>
            <person name="Rodriguez F."/>
            <person name="Garrido J.L."/>
        </authorList>
    </citation>
    <scope>NUCLEOTIDE SEQUENCE [LARGE SCALE GENOMIC DNA]</scope>
    <source>
        <strain evidence="2 3">RCC1774</strain>
    </source>
</reference>
<evidence type="ECO:0008006" key="4">
    <source>
        <dbReference type="Google" id="ProtNLM"/>
    </source>
</evidence>
<evidence type="ECO:0000313" key="3">
    <source>
        <dbReference type="Proteomes" id="UP000248857"/>
    </source>
</evidence>
<organism evidence="2 3">
    <name type="scientific">Acaryochloris thomasi RCC1774</name>
    <dbReference type="NCBI Taxonomy" id="1764569"/>
    <lineage>
        <taxon>Bacteria</taxon>
        <taxon>Bacillati</taxon>
        <taxon>Cyanobacteriota</taxon>
        <taxon>Cyanophyceae</taxon>
        <taxon>Acaryochloridales</taxon>
        <taxon>Acaryochloridaceae</taxon>
        <taxon>Acaryochloris</taxon>
        <taxon>Acaryochloris thomasi</taxon>
    </lineage>
</organism>
<dbReference type="SUPFAM" id="SSF48452">
    <property type="entry name" value="TPR-like"/>
    <property type="match status" value="1"/>
</dbReference>
<proteinExistence type="predicted"/>
<keyword evidence="3" id="KW-1185">Reference proteome</keyword>
<dbReference type="InterPro" id="IPR019734">
    <property type="entry name" value="TPR_rpt"/>
</dbReference>
<dbReference type="Gene3D" id="1.25.40.10">
    <property type="entry name" value="Tetratricopeptide repeat domain"/>
    <property type="match status" value="1"/>
</dbReference>
<protein>
    <recommendedName>
        <fullName evidence="4">Tetratricopeptide repeat protein</fullName>
    </recommendedName>
</protein>
<dbReference type="AlphaFoldDB" id="A0A2W1JTF7"/>